<feature type="domain" description="Enoyl reductase (ER)" evidence="1">
    <location>
        <begin position="17"/>
        <end position="353"/>
    </location>
</feature>
<accession>A0ABR3P312</accession>
<sequence>MTALPSQRKCWLTNQDGLDKLQRSESPLQQPGDKEVLVKINTVSLNYRDTEVCMGLYGHHKSVSQAASLIPCSDMCGTIVATGKDSSFSKGSRVVSIFNQTHQTGQVQEKDMASGLGLPLPGVLTEYRVFPDCGLVPVPEYLSDEEACTLPIAALTAWISIQGFQPISQPLRNQDITVLVQGTGGVSICGLQIAKACGLKAIVTSSSDEKLEKASKLGADHTINYKKNPDWHEEVLRLTGGKGADIIFECGGAQTLEKSFDCVAFGGLISCIGYLSGKEDAAGSRMNTNVLALKRNVTLKGILNGPKDRFEEMLRLYEELEIHPAVDKVFPFDEAKEALQYLFSGGHFGKVVVKIA</sequence>
<dbReference type="Gene3D" id="3.90.180.10">
    <property type="entry name" value="Medium-chain alcohol dehydrogenases, catalytic domain"/>
    <property type="match status" value="1"/>
</dbReference>
<evidence type="ECO:0000313" key="2">
    <source>
        <dbReference type="EMBL" id="KAL1297115.1"/>
    </source>
</evidence>
<reference evidence="2 3" key="1">
    <citation type="submission" date="2024-07" db="EMBL/GenBank/DDBJ databases">
        <title>Draft sequence of the Neodothiora populina.</title>
        <authorList>
            <person name="Drown D.D."/>
            <person name="Schuette U.S."/>
            <person name="Buechlein A.B."/>
            <person name="Rusch D.R."/>
            <person name="Winton L.W."/>
            <person name="Adams G.A."/>
        </authorList>
    </citation>
    <scope>NUCLEOTIDE SEQUENCE [LARGE SCALE GENOMIC DNA]</scope>
    <source>
        <strain evidence="2 3">CPC 39397</strain>
    </source>
</reference>
<name>A0ABR3P312_9PEZI</name>
<dbReference type="Pfam" id="PF08240">
    <property type="entry name" value="ADH_N"/>
    <property type="match status" value="1"/>
</dbReference>
<dbReference type="InterPro" id="IPR013149">
    <property type="entry name" value="ADH-like_C"/>
</dbReference>
<dbReference type="Proteomes" id="UP001562354">
    <property type="component" value="Unassembled WGS sequence"/>
</dbReference>
<dbReference type="PANTHER" id="PTHR45033">
    <property type="match status" value="1"/>
</dbReference>
<dbReference type="SUPFAM" id="SSF51735">
    <property type="entry name" value="NAD(P)-binding Rossmann-fold domains"/>
    <property type="match status" value="1"/>
</dbReference>
<dbReference type="InterPro" id="IPR011032">
    <property type="entry name" value="GroES-like_sf"/>
</dbReference>
<dbReference type="CDD" id="cd08276">
    <property type="entry name" value="MDR7"/>
    <property type="match status" value="1"/>
</dbReference>
<dbReference type="InterPro" id="IPR036291">
    <property type="entry name" value="NAD(P)-bd_dom_sf"/>
</dbReference>
<dbReference type="InterPro" id="IPR052711">
    <property type="entry name" value="Zinc_ADH-like"/>
</dbReference>
<dbReference type="InterPro" id="IPR020843">
    <property type="entry name" value="ER"/>
</dbReference>
<dbReference type="SMART" id="SM00829">
    <property type="entry name" value="PKS_ER"/>
    <property type="match status" value="1"/>
</dbReference>
<gene>
    <name evidence="2" type="ORF">AAFC00_004694</name>
</gene>
<comment type="caution">
    <text evidence="2">The sequence shown here is derived from an EMBL/GenBank/DDBJ whole genome shotgun (WGS) entry which is preliminary data.</text>
</comment>
<evidence type="ECO:0000313" key="3">
    <source>
        <dbReference type="Proteomes" id="UP001562354"/>
    </source>
</evidence>
<dbReference type="EMBL" id="JBFMKM010000016">
    <property type="protein sequence ID" value="KAL1297115.1"/>
    <property type="molecule type" value="Genomic_DNA"/>
</dbReference>
<dbReference type="Gene3D" id="3.40.50.720">
    <property type="entry name" value="NAD(P)-binding Rossmann-like Domain"/>
    <property type="match status" value="1"/>
</dbReference>
<keyword evidence="3" id="KW-1185">Reference proteome</keyword>
<dbReference type="RefSeq" id="XP_069196797.1">
    <property type="nucleotide sequence ID" value="XM_069344378.1"/>
</dbReference>
<proteinExistence type="predicted"/>
<dbReference type="SUPFAM" id="SSF50129">
    <property type="entry name" value="GroES-like"/>
    <property type="match status" value="1"/>
</dbReference>
<dbReference type="InterPro" id="IPR013154">
    <property type="entry name" value="ADH-like_N"/>
</dbReference>
<dbReference type="GeneID" id="95978394"/>
<dbReference type="Pfam" id="PF00107">
    <property type="entry name" value="ADH_zinc_N"/>
    <property type="match status" value="1"/>
</dbReference>
<evidence type="ECO:0000259" key="1">
    <source>
        <dbReference type="SMART" id="SM00829"/>
    </source>
</evidence>
<protein>
    <recommendedName>
        <fullName evidence="1">Enoyl reductase (ER) domain-containing protein</fullName>
    </recommendedName>
</protein>
<dbReference type="PANTHER" id="PTHR45033:SF1">
    <property type="entry name" value="OXIDOREDUCTASE (EUROFUNG)"/>
    <property type="match status" value="1"/>
</dbReference>
<organism evidence="2 3">
    <name type="scientific">Neodothiora populina</name>
    <dbReference type="NCBI Taxonomy" id="2781224"/>
    <lineage>
        <taxon>Eukaryota</taxon>
        <taxon>Fungi</taxon>
        <taxon>Dikarya</taxon>
        <taxon>Ascomycota</taxon>
        <taxon>Pezizomycotina</taxon>
        <taxon>Dothideomycetes</taxon>
        <taxon>Dothideomycetidae</taxon>
        <taxon>Dothideales</taxon>
        <taxon>Dothioraceae</taxon>
        <taxon>Neodothiora</taxon>
    </lineage>
</organism>